<comment type="similarity">
    <text evidence="2">Belongs to the cytochrome P450 family.</text>
</comment>
<proteinExistence type="inferred from homology"/>
<keyword evidence="6" id="KW-0408">Iron</keyword>
<dbReference type="InterPro" id="IPR001128">
    <property type="entry name" value="Cyt_P450"/>
</dbReference>
<gene>
    <name evidence="8" type="ORF">M406DRAFT_335139</name>
</gene>
<keyword evidence="4" id="KW-0479">Metal-binding</keyword>
<evidence type="ECO:0000256" key="7">
    <source>
        <dbReference type="ARBA" id="ARBA00023033"/>
    </source>
</evidence>
<keyword evidence="7" id="KW-0503">Monooxygenase</keyword>
<dbReference type="EMBL" id="MU032354">
    <property type="protein sequence ID" value="KAF3759927.1"/>
    <property type="molecule type" value="Genomic_DNA"/>
</dbReference>
<dbReference type="InterPro" id="IPR036396">
    <property type="entry name" value="Cyt_P450_sf"/>
</dbReference>
<comment type="caution">
    <text evidence="8">The sequence shown here is derived from an EMBL/GenBank/DDBJ whole genome shotgun (WGS) entry which is preliminary data.</text>
</comment>
<dbReference type="Gene3D" id="1.10.630.10">
    <property type="entry name" value="Cytochrome P450"/>
    <property type="match status" value="1"/>
</dbReference>
<organism evidence="8 9">
    <name type="scientific">Cryphonectria parasitica (strain ATCC 38755 / EP155)</name>
    <dbReference type="NCBI Taxonomy" id="660469"/>
    <lineage>
        <taxon>Eukaryota</taxon>
        <taxon>Fungi</taxon>
        <taxon>Dikarya</taxon>
        <taxon>Ascomycota</taxon>
        <taxon>Pezizomycotina</taxon>
        <taxon>Sordariomycetes</taxon>
        <taxon>Sordariomycetidae</taxon>
        <taxon>Diaporthales</taxon>
        <taxon>Cryphonectriaceae</taxon>
        <taxon>Cryphonectria-Endothia species complex</taxon>
        <taxon>Cryphonectria</taxon>
    </lineage>
</organism>
<evidence type="ECO:0000256" key="4">
    <source>
        <dbReference type="ARBA" id="ARBA00022723"/>
    </source>
</evidence>
<evidence type="ECO:0000256" key="6">
    <source>
        <dbReference type="ARBA" id="ARBA00023004"/>
    </source>
</evidence>
<dbReference type="GO" id="GO:0020037">
    <property type="term" value="F:heme binding"/>
    <property type="evidence" value="ECO:0007669"/>
    <property type="project" value="InterPro"/>
</dbReference>
<dbReference type="Proteomes" id="UP000803844">
    <property type="component" value="Unassembled WGS sequence"/>
</dbReference>
<evidence type="ECO:0000313" key="8">
    <source>
        <dbReference type="EMBL" id="KAF3759927.1"/>
    </source>
</evidence>
<dbReference type="AlphaFoldDB" id="A0A9P4XS80"/>
<dbReference type="GO" id="GO:0016705">
    <property type="term" value="F:oxidoreductase activity, acting on paired donors, with incorporation or reduction of molecular oxygen"/>
    <property type="evidence" value="ECO:0007669"/>
    <property type="project" value="InterPro"/>
</dbReference>
<name>A0A9P4XS80_CRYP1</name>
<reference evidence="8" key="1">
    <citation type="journal article" date="2020" name="Phytopathology">
        <title>Genome sequence of the chestnut blight fungus Cryphonectria parasitica EP155: A fundamental resource for an archetypical invasive plant pathogen.</title>
        <authorList>
            <person name="Crouch J.A."/>
            <person name="Dawe A."/>
            <person name="Aerts A."/>
            <person name="Barry K."/>
            <person name="Churchill A.C.L."/>
            <person name="Grimwood J."/>
            <person name="Hillman B."/>
            <person name="Milgroom M.G."/>
            <person name="Pangilinan J."/>
            <person name="Smith M."/>
            <person name="Salamov A."/>
            <person name="Schmutz J."/>
            <person name="Yadav J."/>
            <person name="Grigoriev I.V."/>
            <person name="Nuss D."/>
        </authorList>
    </citation>
    <scope>NUCLEOTIDE SEQUENCE</scope>
    <source>
        <strain evidence="8">EP155</strain>
    </source>
</reference>
<dbReference type="PANTHER" id="PTHR46206:SF1">
    <property type="entry name" value="P450, PUTATIVE (EUROFUNG)-RELATED"/>
    <property type="match status" value="1"/>
</dbReference>
<dbReference type="RefSeq" id="XP_040770906.1">
    <property type="nucleotide sequence ID" value="XM_040920998.1"/>
</dbReference>
<dbReference type="PANTHER" id="PTHR46206">
    <property type="entry name" value="CYTOCHROME P450"/>
    <property type="match status" value="1"/>
</dbReference>
<sequence>MPGVVGFVEIAVVLVLTGWLFHLVEPALRVSLSPTYAPYKWVKGKRGFGQFFKVAYECVFASEGLFRTSYEKVRKTANDVVIVPFPHIQSGFLILLPLDLIDEYVKQPENVVSFKTFVAGAMHSKYVCFGENILNNNIQTPIVLRELKSKLADKMPMMNEEMVGALEHYVGSRMDESGVMQINMWDMVTKLMSRSSNRITSGYPLCRNQEYLDAMVQYSVQMFSTAVYIRFIPPFLRPLLAPLVRRPLTKKREIIIKHAEPIIEERKKIIADAAEKGIEPELPNDLLSACMKVAIKDKNRQLEYSTPVLCNRVMNLNFLQSYSNVLSFTNVLYDLVSLPKPVFESTVAEMRAEIVANLGRGDDWSNDFVNRLDTIDAFIRESIRYNAIGEVGLERTIVKPGGFTFSTGVHVPQGAILASTLRVGQRDESLYPGGFNPERALQDPAHPKMTDISREFLNFGLGRSACPGRWFTANLLKLAFSHLLLDYDFDHLEERPQGVRKVTLIEPCGTSLVTIRKRKVSTG</sequence>
<evidence type="ECO:0000256" key="1">
    <source>
        <dbReference type="ARBA" id="ARBA00001971"/>
    </source>
</evidence>
<protein>
    <submittedName>
        <fullName evidence="8">Cytochrome P450</fullName>
    </submittedName>
</protein>
<keyword evidence="3" id="KW-0349">Heme</keyword>
<evidence type="ECO:0000256" key="3">
    <source>
        <dbReference type="ARBA" id="ARBA00022617"/>
    </source>
</evidence>
<keyword evidence="9" id="KW-1185">Reference proteome</keyword>
<dbReference type="SUPFAM" id="SSF48264">
    <property type="entry name" value="Cytochrome P450"/>
    <property type="match status" value="1"/>
</dbReference>
<evidence type="ECO:0000313" key="9">
    <source>
        <dbReference type="Proteomes" id="UP000803844"/>
    </source>
</evidence>
<dbReference type="Pfam" id="PF00067">
    <property type="entry name" value="p450"/>
    <property type="match status" value="1"/>
</dbReference>
<dbReference type="GO" id="GO:0005506">
    <property type="term" value="F:iron ion binding"/>
    <property type="evidence" value="ECO:0007669"/>
    <property type="project" value="InterPro"/>
</dbReference>
<keyword evidence="5" id="KW-0560">Oxidoreductase</keyword>
<dbReference type="OrthoDB" id="1844152at2759"/>
<accession>A0A9P4XS80</accession>
<evidence type="ECO:0000256" key="5">
    <source>
        <dbReference type="ARBA" id="ARBA00023002"/>
    </source>
</evidence>
<evidence type="ECO:0000256" key="2">
    <source>
        <dbReference type="ARBA" id="ARBA00010617"/>
    </source>
</evidence>
<dbReference type="GO" id="GO:0004497">
    <property type="term" value="F:monooxygenase activity"/>
    <property type="evidence" value="ECO:0007669"/>
    <property type="project" value="UniProtKB-KW"/>
</dbReference>
<dbReference type="CDD" id="cd11041">
    <property type="entry name" value="CYP503A1-like"/>
    <property type="match status" value="1"/>
</dbReference>
<comment type="cofactor">
    <cofactor evidence="1">
        <name>heme</name>
        <dbReference type="ChEBI" id="CHEBI:30413"/>
    </cofactor>
</comment>
<dbReference type="GeneID" id="63838127"/>